<keyword evidence="2" id="KW-0812">Transmembrane</keyword>
<keyword evidence="4" id="KW-1185">Reference proteome</keyword>
<evidence type="ECO:0000313" key="4">
    <source>
        <dbReference type="Proteomes" id="UP000253472"/>
    </source>
</evidence>
<feature type="region of interest" description="Disordered" evidence="1">
    <location>
        <begin position="59"/>
        <end position="88"/>
    </location>
</feature>
<gene>
    <name evidence="3" type="ORF">Cantr_02509</name>
</gene>
<organism evidence="3 4">
    <name type="scientific">Candida viswanathii</name>
    <dbReference type="NCBI Taxonomy" id="5486"/>
    <lineage>
        <taxon>Eukaryota</taxon>
        <taxon>Fungi</taxon>
        <taxon>Dikarya</taxon>
        <taxon>Ascomycota</taxon>
        <taxon>Saccharomycotina</taxon>
        <taxon>Pichiomycetes</taxon>
        <taxon>Debaryomycetaceae</taxon>
        <taxon>Candida/Lodderomyces clade</taxon>
        <taxon>Candida</taxon>
    </lineage>
</organism>
<dbReference type="AlphaFoldDB" id="A0A367YNR1"/>
<name>A0A367YNR1_9ASCO</name>
<dbReference type="Proteomes" id="UP000253472">
    <property type="component" value="Unassembled WGS sequence"/>
</dbReference>
<evidence type="ECO:0000256" key="1">
    <source>
        <dbReference type="SAM" id="MobiDB-lite"/>
    </source>
</evidence>
<keyword evidence="2" id="KW-0472">Membrane</keyword>
<proteinExistence type="predicted"/>
<comment type="caution">
    <text evidence="3">The sequence shown here is derived from an EMBL/GenBank/DDBJ whole genome shotgun (WGS) entry which is preliminary data.</text>
</comment>
<reference evidence="3 4" key="1">
    <citation type="submission" date="2018-06" db="EMBL/GenBank/DDBJ databases">
        <title>Whole genome sequencing of Candida tropicalis (genome annotated by CSBL at Korea University).</title>
        <authorList>
            <person name="Ahn J."/>
        </authorList>
    </citation>
    <scope>NUCLEOTIDE SEQUENCE [LARGE SCALE GENOMIC DNA]</scope>
    <source>
        <strain evidence="3 4">ATCC 20962</strain>
    </source>
</reference>
<dbReference type="EMBL" id="QLNQ01000001">
    <property type="protein sequence ID" value="RCK67407.1"/>
    <property type="molecule type" value="Genomic_DNA"/>
</dbReference>
<keyword evidence="2" id="KW-1133">Transmembrane helix</keyword>
<evidence type="ECO:0000313" key="3">
    <source>
        <dbReference type="EMBL" id="RCK67407.1"/>
    </source>
</evidence>
<sequence length="103" mass="11136">MLFGNYNLTNETCTDCVSSDVIDGIIMFVILCYGGVIVVVVFLVVTLMVNAYASQVRNARNRDPGPRNGPNEVANDASDWEDVVSKTSSGIDLDTVTARTTTQ</sequence>
<protein>
    <submittedName>
        <fullName evidence="3">Uncharacterized protein</fullName>
    </submittedName>
</protein>
<evidence type="ECO:0000256" key="2">
    <source>
        <dbReference type="SAM" id="Phobius"/>
    </source>
</evidence>
<feature type="transmembrane region" description="Helical" evidence="2">
    <location>
        <begin position="25"/>
        <end position="53"/>
    </location>
</feature>
<accession>A0A367YNR1</accession>